<proteinExistence type="inferred from homology"/>
<keyword evidence="6" id="KW-0694">RNA-binding</keyword>
<comment type="function">
    <text evidence="4 6">Binds together with bS18 to 16S ribosomal RNA.</text>
</comment>
<dbReference type="PANTHER" id="PTHR21011">
    <property type="entry name" value="MITOCHONDRIAL 28S RIBOSOMAL PROTEIN S6"/>
    <property type="match status" value="1"/>
</dbReference>
<keyword evidence="3 6" id="KW-0687">Ribonucleoprotein</keyword>
<evidence type="ECO:0000256" key="5">
    <source>
        <dbReference type="ARBA" id="ARBA00035294"/>
    </source>
</evidence>
<dbReference type="AlphaFoldDB" id="A0A7V6A4C8"/>
<evidence type="ECO:0000256" key="2">
    <source>
        <dbReference type="ARBA" id="ARBA00022980"/>
    </source>
</evidence>
<comment type="caution">
    <text evidence="8">The sequence shown here is derived from an EMBL/GenBank/DDBJ whole genome shotgun (WGS) entry which is preliminary data.</text>
</comment>
<dbReference type="InterPro" id="IPR014717">
    <property type="entry name" value="Transl_elong_EF1B/ribsomal_bS6"/>
</dbReference>
<gene>
    <name evidence="6 8" type="primary">rpsF</name>
    <name evidence="8" type="ORF">ENV52_08535</name>
</gene>
<dbReference type="GO" id="GO:0070181">
    <property type="term" value="F:small ribosomal subunit rRNA binding"/>
    <property type="evidence" value="ECO:0007669"/>
    <property type="project" value="TreeGrafter"/>
</dbReference>
<dbReference type="Gene3D" id="3.30.70.60">
    <property type="match status" value="1"/>
</dbReference>
<evidence type="ECO:0000256" key="4">
    <source>
        <dbReference type="ARBA" id="ARBA00035104"/>
    </source>
</evidence>
<dbReference type="Pfam" id="PF01250">
    <property type="entry name" value="Ribosomal_S6"/>
    <property type="match status" value="1"/>
</dbReference>
<accession>A0A7V6A4C8</accession>
<feature type="compositionally biased region" description="Low complexity" evidence="7">
    <location>
        <begin position="111"/>
        <end position="122"/>
    </location>
</feature>
<dbReference type="GO" id="GO:0003735">
    <property type="term" value="F:structural constituent of ribosome"/>
    <property type="evidence" value="ECO:0007669"/>
    <property type="project" value="InterPro"/>
</dbReference>
<dbReference type="SUPFAM" id="SSF54995">
    <property type="entry name" value="Ribosomal protein S6"/>
    <property type="match status" value="1"/>
</dbReference>
<keyword evidence="2 6" id="KW-0689">Ribosomal protein</keyword>
<dbReference type="InterPro" id="IPR000529">
    <property type="entry name" value="Ribosomal_bS6"/>
</dbReference>
<sequence>MRRYESVWVVNGDLPDEEVKATIDKFTKIIAGHGGKLVSLAEWGRRKLAYKIQGTLRGYYVIADFAGQPATVKELERNYRIDDRIIRYLTVKKADRVDLAALEAEAAAKAQAPAPLAAPAEEAPVEADTGEIQAESMTAEPAEPGPEAAEEKEA</sequence>
<dbReference type="PANTHER" id="PTHR21011:SF1">
    <property type="entry name" value="SMALL RIBOSOMAL SUBUNIT PROTEIN BS6M"/>
    <property type="match status" value="1"/>
</dbReference>
<protein>
    <recommendedName>
        <fullName evidence="5 6">Small ribosomal subunit protein bS6</fullName>
    </recommendedName>
</protein>
<dbReference type="GO" id="GO:1990904">
    <property type="term" value="C:ribonucleoprotein complex"/>
    <property type="evidence" value="ECO:0007669"/>
    <property type="project" value="UniProtKB-KW"/>
</dbReference>
<dbReference type="HAMAP" id="MF_00360">
    <property type="entry name" value="Ribosomal_bS6"/>
    <property type="match status" value="1"/>
</dbReference>
<dbReference type="InterPro" id="IPR035980">
    <property type="entry name" value="Ribosomal_bS6_sf"/>
</dbReference>
<dbReference type="GO" id="GO:0006412">
    <property type="term" value="P:translation"/>
    <property type="evidence" value="ECO:0007669"/>
    <property type="project" value="UniProtKB-UniRule"/>
</dbReference>
<organism evidence="8">
    <name type="scientific">Desulfobacca acetoxidans</name>
    <dbReference type="NCBI Taxonomy" id="60893"/>
    <lineage>
        <taxon>Bacteria</taxon>
        <taxon>Pseudomonadati</taxon>
        <taxon>Thermodesulfobacteriota</taxon>
        <taxon>Desulfobaccia</taxon>
        <taxon>Desulfobaccales</taxon>
        <taxon>Desulfobaccaceae</taxon>
        <taxon>Desulfobacca</taxon>
    </lineage>
</organism>
<evidence type="ECO:0000313" key="8">
    <source>
        <dbReference type="EMBL" id="HHS29731.1"/>
    </source>
</evidence>
<evidence type="ECO:0000256" key="6">
    <source>
        <dbReference type="HAMAP-Rule" id="MF_00360"/>
    </source>
</evidence>
<name>A0A7V6A4C8_9BACT</name>
<comment type="similarity">
    <text evidence="1 6">Belongs to the bacterial ribosomal protein bS6 family.</text>
</comment>
<keyword evidence="6" id="KW-0699">rRNA-binding</keyword>
<evidence type="ECO:0000256" key="7">
    <source>
        <dbReference type="SAM" id="MobiDB-lite"/>
    </source>
</evidence>
<reference evidence="8" key="1">
    <citation type="journal article" date="2020" name="mSystems">
        <title>Genome- and Community-Level Interaction Insights into Carbon Utilization and Element Cycling Functions of Hydrothermarchaeota in Hydrothermal Sediment.</title>
        <authorList>
            <person name="Zhou Z."/>
            <person name="Liu Y."/>
            <person name="Xu W."/>
            <person name="Pan J."/>
            <person name="Luo Z.H."/>
            <person name="Li M."/>
        </authorList>
    </citation>
    <scope>NUCLEOTIDE SEQUENCE [LARGE SCALE GENOMIC DNA]</scope>
    <source>
        <strain evidence="8">SpSt-767</strain>
    </source>
</reference>
<dbReference type="GO" id="GO:0005737">
    <property type="term" value="C:cytoplasm"/>
    <property type="evidence" value="ECO:0007669"/>
    <property type="project" value="UniProtKB-ARBA"/>
</dbReference>
<evidence type="ECO:0000256" key="1">
    <source>
        <dbReference type="ARBA" id="ARBA00009512"/>
    </source>
</evidence>
<dbReference type="EMBL" id="DTGR01000137">
    <property type="protein sequence ID" value="HHS29731.1"/>
    <property type="molecule type" value="Genomic_DNA"/>
</dbReference>
<dbReference type="CDD" id="cd00473">
    <property type="entry name" value="bS6"/>
    <property type="match status" value="1"/>
</dbReference>
<dbReference type="GO" id="GO:0005840">
    <property type="term" value="C:ribosome"/>
    <property type="evidence" value="ECO:0007669"/>
    <property type="project" value="UniProtKB-KW"/>
</dbReference>
<dbReference type="NCBIfam" id="TIGR00166">
    <property type="entry name" value="S6"/>
    <property type="match status" value="1"/>
</dbReference>
<feature type="region of interest" description="Disordered" evidence="7">
    <location>
        <begin position="111"/>
        <end position="154"/>
    </location>
</feature>
<dbReference type="InterPro" id="IPR020814">
    <property type="entry name" value="Ribosomal_S6_plastid/chlpt"/>
</dbReference>
<evidence type="ECO:0000256" key="3">
    <source>
        <dbReference type="ARBA" id="ARBA00023274"/>
    </source>
</evidence>